<dbReference type="AlphaFoldDB" id="A0A9D1LPT5"/>
<feature type="transmembrane region" description="Helical" evidence="1">
    <location>
        <begin position="115"/>
        <end position="138"/>
    </location>
</feature>
<feature type="transmembrane region" description="Helical" evidence="1">
    <location>
        <begin position="177"/>
        <end position="199"/>
    </location>
</feature>
<keyword evidence="1" id="KW-1133">Transmembrane helix</keyword>
<dbReference type="EMBL" id="DVNK01000005">
    <property type="protein sequence ID" value="HIU45762.1"/>
    <property type="molecule type" value="Genomic_DNA"/>
</dbReference>
<protein>
    <submittedName>
        <fullName evidence="2">ABC-2 transporter permease</fullName>
    </submittedName>
</protein>
<sequence length="208" mass="22340">MKGLVLKDLYIIRDYWLLLAMSLVAVGVGMSIIVSPWVTTPIFATILGSVAVSTIQTDRVCNWHQLTATMPVRRNAFVSAKFMLYALALVTGLAIGMLTGGTVCLIQDAFDPDEAILYLCMSMCIALLPGSISIPCAIKLSPERSTALLMLSYIAASGLFAAVAAINRFLLPTPYDFKLVCAFMAALSVCAYGAAWWACARRCGNIPA</sequence>
<gene>
    <name evidence="2" type="ORF">IAC59_00710</name>
</gene>
<reference evidence="2" key="1">
    <citation type="submission" date="2020-10" db="EMBL/GenBank/DDBJ databases">
        <authorList>
            <person name="Gilroy R."/>
        </authorList>
    </citation>
    <scope>NUCLEOTIDE SEQUENCE</scope>
    <source>
        <strain evidence="2">ChiSxjej2B14-8506</strain>
    </source>
</reference>
<evidence type="ECO:0000313" key="2">
    <source>
        <dbReference type="EMBL" id="HIU45762.1"/>
    </source>
</evidence>
<keyword evidence="1" id="KW-0472">Membrane</keyword>
<comment type="caution">
    <text evidence="2">The sequence shown here is derived from an EMBL/GenBank/DDBJ whole genome shotgun (WGS) entry which is preliminary data.</text>
</comment>
<feature type="transmembrane region" description="Helical" evidence="1">
    <location>
        <begin position="15"/>
        <end position="34"/>
    </location>
</feature>
<name>A0A9D1LPT5_9FIRM</name>
<evidence type="ECO:0000256" key="1">
    <source>
        <dbReference type="SAM" id="Phobius"/>
    </source>
</evidence>
<accession>A0A9D1LPT5</accession>
<evidence type="ECO:0000313" key="3">
    <source>
        <dbReference type="Proteomes" id="UP000824123"/>
    </source>
</evidence>
<dbReference type="Pfam" id="PF13346">
    <property type="entry name" value="ABC2_membrane_5"/>
    <property type="match status" value="1"/>
</dbReference>
<keyword evidence="1" id="KW-0812">Transmembrane</keyword>
<feature type="transmembrane region" description="Helical" evidence="1">
    <location>
        <begin position="150"/>
        <end position="171"/>
    </location>
</feature>
<reference evidence="2" key="2">
    <citation type="journal article" date="2021" name="PeerJ">
        <title>Extensive microbial diversity within the chicken gut microbiome revealed by metagenomics and culture.</title>
        <authorList>
            <person name="Gilroy R."/>
            <person name="Ravi A."/>
            <person name="Getino M."/>
            <person name="Pursley I."/>
            <person name="Horton D.L."/>
            <person name="Alikhan N.F."/>
            <person name="Baker D."/>
            <person name="Gharbi K."/>
            <person name="Hall N."/>
            <person name="Watson M."/>
            <person name="Adriaenssens E.M."/>
            <person name="Foster-Nyarko E."/>
            <person name="Jarju S."/>
            <person name="Secka A."/>
            <person name="Antonio M."/>
            <person name="Oren A."/>
            <person name="Chaudhuri R.R."/>
            <person name="La Ragione R."/>
            <person name="Hildebrand F."/>
            <person name="Pallen M.J."/>
        </authorList>
    </citation>
    <scope>NUCLEOTIDE SEQUENCE</scope>
    <source>
        <strain evidence="2">ChiSxjej2B14-8506</strain>
    </source>
</reference>
<dbReference type="Proteomes" id="UP000824123">
    <property type="component" value="Unassembled WGS sequence"/>
</dbReference>
<feature type="transmembrane region" description="Helical" evidence="1">
    <location>
        <begin position="82"/>
        <end position="103"/>
    </location>
</feature>
<organism evidence="2 3">
    <name type="scientific">Candidatus Fimadaptatus faecigallinarum</name>
    <dbReference type="NCBI Taxonomy" id="2840814"/>
    <lineage>
        <taxon>Bacteria</taxon>
        <taxon>Bacillati</taxon>
        <taxon>Bacillota</taxon>
        <taxon>Clostridia</taxon>
        <taxon>Eubacteriales</taxon>
        <taxon>Candidatus Fimadaptatus</taxon>
    </lineage>
</organism>
<dbReference type="InterPro" id="IPR025699">
    <property type="entry name" value="ABC2_memb-like"/>
</dbReference>
<proteinExistence type="predicted"/>